<feature type="domain" description="VOC" evidence="1">
    <location>
        <begin position="7"/>
        <end position="133"/>
    </location>
</feature>
<protein>
    <submittedName>
        <fullName evidence="2">VOC family protein</fullName>
    </submittedName>
</protein>
<proteinExistence type="predicted"/>
<dbReference type="PANTHER" id="PTHR36437:SF2">
    <property type="entry name" value="GLYOXALASE_BLEOMYCIN RESISTANCE PROTEIN_DIOXYGENASE"/>
    <property type="match status" value="1"/>
</dbReference>
<gene>
    <name evidence="2" type="ORF">K1X11_021825</name>
</gene>
<dbReference type="SUPFAM" id="SSF54593">
    <property type="entry name" value="Glyoxalase/Bleomycin resistance protein/Dihydroxybiphenyl dioxygenase"/>
    <property type="match status" value="1"/>
</dbReference>
<dbReference type="InterPro" id="IPR029068">
    <property type="entry name" value="Glyas_Bleomycin-R_OHBP_Dase"/>
</dbReference>
<accession>A0ABZ1C6V6</accession>
<dbReference type="Gene3D" id="3.10.180.10">
    <property type="entry name" value="2,3-Dihydroxybiphenyl 1,2-Dioxygenase, domain 1"/>
    <property type="match status" value="1"/>
</dbReference>
<name>A0ABZ1C6V6_9BACT</name>
<dbReference type="Proteomes" id="UP000738431">
    <property type="component" value="Chromosome"/>
</dbReference>
<keyword evidence="3" id="KW-1185">Reference proteome</keyword>
<dbReference type="RefSeq" id="WP_221030374.1">
    <property type="nucleotide sequence ID" value="NZ_CP139781.1"/>
</dbReference>
<organism evidence="2 3">
    <name type="scientific">Actomonas aquatica</name>
    <dbReference type="NCBI Taxonomy" id="2866162"/>
    <lineage>
        <taxon>Bacteria</taxon>
        <taxon>Pseudomonadati</taxon>
        <taxon>Verrucomicrobiota</taxon>
        <taxon>Opitutia</taxon>
        <taxon>Opitutales</taxon>
        <taxon>Opitutaceae</taxon>
        <taxon>Actomonas</taxon>
    </lineage>
</organism>
<dbReference type="PANTHER" id="PTHR36437">
    <property type="entry name" value="GLYOXALASE/BLEOMYCIN RESISTANCE PROTEIN/DIOXYGENASE"/>
    <property type="match status" value="1"/>
</dbReference>
<dbReference type="CDD" id="cd07263">
    <property type="entry name" value="VOC_like"/>
    <property type="match status" value="1"/>
</dbReference>
<dbReference type="InterPro" id="IPR004360">
    <property type="entry name" value="Glyas_Fos-R_dOase_dom"/>
</dbReference>
<dbReference type="EMBL" id="CP139781">
    <property type="protein sequence ID" value="WRQ87462.1"/>
    <property type="molecule type" value="Genomic_DNA"/>
</dbReference>
<dbReference type="InterPro" id="IPR037523">
    <property type="entry name" value="VOC_core"/>
</dbReference>
<evidence type="ECO:0000313" key="3">
    <source>
        <dbReference type="Proteomes" id="UP000738431"/>
    </source>
</evidence>
<evidence type="ECO:0000313" key="2">
    <source>
        <dbReference type="EMBL" id="WRQ87462.1"/>
    </source>
</evidence>
<sequence length="140" mass="15310">MTAPHQHLAALTLVVPDYDEAIRYYTGQLGFELVEDTDLGDGKRWVLVAPPGSGPTGCRLLLARAANAPQRAAIGHQTGGRVFLFLHTDDFDRDHAAFTARGVRFLEAPRDEPYGKVAVFSDPFGNHWDLLQPATQGALK</sequence>
<dbReference type="Pfam" id="PF00903">
    <property type="entry name" value="Glyoxalase"/>
    <property type="match status" value="1"/>
</dbReference>
<dbReference type="PROSITE" id="PS51819">
    <property type="entry name" value="VOC"/>
    <property type="match status" value="1"/>
</dbReference>
<evidence type="ECO:0000259" key="1">
    <source>
        <dbReference type="PROSITE" id="PS51819"/>
    </source>
</evidence>
<reference evidence="2 3" key="1">
    <citation type="submission" date="2023-12" db="EMBL/GenBank/DDBJ databases">
        <title>Description of an unclassified Opitutus bacterium of Verrucomicrobiota.</title>
        <authorList>
            <person name="Zhang D.-F."/>
        </authorList>
    </citation>
    <scope>NUCLEOTIDE SEQUENCE [LARGE SCALE GENOMIC DNA]</scope>
    <source>
        <strain evidence="2 3">WL0086</strain>
    </source>
</reference>